<gene>
    <name evidence="2" type="ORF">SAMN04488524_1873</name>
</gene>
<evidence type="ECO:0000256" key="1">
    <source>
        <dbReference type="SAM" id="SignalP"/>
    </source>
</evidence>
<dbReference type="Proteomes" id="UP000192756">
    <property type="component" value="Unassembled WGS sequence"/>
</dbReference>
<evidence type="ECO:0000313" key="2">
    <source>
        <dbReference type="EMBL" id="SMC67460.1"/>
    </source>
</evidence>
<proteinExistence type="predicted"/>
<feature type="signal peptide" evidence="1">
    <location>
        <begin position="1"/>
        <end position="19"/>
    </location>
</feature>
<protein>
    <submittedName>
        <fullName evidence="2">Uncharacterized protein</fullName>
    </submittedName>
</protein>
<reference evidence="3" key="1">
    <citation type="submission" date="2017-04" db="EMBL/GenBank/DDBJ databases">
        <authorList>
            <person name="Varghese N."/>
            <person name="Submissions S."/>
        </authorList>
    </citation>
    <scope>NUCLEOTIDE SEQUENCE [LARGE SCALE GENOMIC DNA]</scope>
    <source>
        <strain evidence="3">DSM 12126</strain>
    </source>
</reference>
<name>A0A1W2B3T6_9SPHI</name>
<dbReference type="RefSeq" id="WP_084238055.1">
    <property type="nucleotide sequence ID" value="NZ_FWXT01000001.1"/>
</dbReference>
<dbReference type="EMBL" id="FWXT01000001">
    <property type="protein sequence ID" value="SMC67460.1"/>
    <property type="molecule type" value="Genomic_DNA"/>
</dbReference>
<keyword evidence="3" id="KW-1185">Reference proteome</keyword>
<dbReference type="AlphaFoldDB" id="A0A1W2B3T6"/>
<dbReference type="OrthoDB" id="673775at2"/>
<organism evidence="2 3">
    <name type="scientific">Pedobacter africanus</name>
    <dbReference type="NCBI Taxonomy" id="151894"/>
    <lineage>
        <taxon>Bacteria</taxon>
        <taxon>Pseudomonadati</taxon>
        <taxon>Bacteroidota</taxon>
        <taxon>Sphingobacteriia</taxon>
        <taxon>Sphingobacteriales</taxon>
        <taxon>Sphingobacteriaceae</taxon>
        <taxon>Pedobacter</taxon>
    </lineage>
</organism>
<evidence type="ECO:0000313" key="3">
    <source>
        <dbReference type="Proteomes" id="UP000192756"/>
    </source>
</evidence>
<keyword evidence="1" id="KW-0732">Signal</keyword>
<sequence length="109" mass="11903">MKKLFIALVCTVIGFSAYANDANPKGVAPVVTKTEVRTVPNENNSKPVESETEKETLRRRQMAFTFYDGCGTQMTVWVSGGSWSTDGDLYGTAYAYAESTLTGNGCFPR</sequence>
<accession>A0A1W2B3T6</accession>
<feature type="chain" id="PRO_5012732323" evidence="1">
    <location>
        <begin position="20"/>
        <end position="109"/>
    </location>
</feature>